<accession>A0A699RP83</accession>
<protein>
    <submittedName>
        <fullName evidence="1">Uncharacterized protein</fullName>
    </submittedName>
</protein>
<dbReference type="AlphaFoldDB" id="A0A699RP83"/>
<reference evidence="1" key="1">
    <citation type="journal article" date="2019" name="Sci. Rep.">
        <title>Draft genome of Tanacetum cinerariifolium, the natural source of mosquito coil.</title>
        <authorList>
            <person name="Yamashiro T."/>
            <person name="Shiraishi A."/>
            <person name="Satake H."/>
            <person name="Nakayama K."/>
        </authorList>
    </citation>
    <scope>NUCLEOTIDE SEQUENCE</scope>
</reference>
<evidence type="ECO:0000313" key="1">
    <source>
        <dbReference type="EMBL" id="GFC89279.1"/>
    </source>
</evidence>
<feature type="non-terminal residue" evidence="1">
    <location>
        <position position="1"/>
    </location>
</feature>
<comment type="caution">
    <text evidence="1">The sequence shown here is derived from an EMBL/GenBank/DDBJ whole genome shotgun (WGS) entry which is preliminary data.</text>
</comment>
<organism evidence="1">
    <name type="scientific">Tanacetum cinerariifolium</name>
    <name type="common">Dalmatian daisy</name>
    <name type="synonym">Chrysanthemum cinerariifolium</name>
    <dbReference type="NCBI Taxonomy" id="118510"/>
    <lineage>
        <taxon>Eukaryota</taxon>
        <taxon>Viridiplantae</taxon>
        <taxon>Streptophyta</taxon>
        <taxon>Embryophyta</taxon>
        <taxon>Tracheophyta</taxon>
        <taxon>Spermatophyta</taxon>
        <taxon>Magnoliopsida</taxon>
        <taxon>eudicotyledons</taxon>
        <taxon>Gunneridae</taxon>
        <taxon>Pentapetalae</taxon>
        <taxon>asterids</taxon>
        <taxon>campanulids</taxon>
        <taxon>Asterales</taxon>
        <taxon>Asteraceae</taxon>
        <taxon>Asteroideae</taxon>
        <taxon>Anthemideae</taxon>
        <taxon>Anthemidinae</taxon>
        <taxon>Tanacetum</taxon>
    </lineage>
</organism>
<proteinExistence type="predicted"/>
<sequence length="77" mass="8703">EKCLIIAALRDELRKLKGKAVVDNAVRSQTISPEMLTINVEPIAPKLLNNRTIHSDYLRHTQEQAVILREVVEQGKS</sequence>
<name>A0A699RP83_TANCI</name>
<dbReference type="EMBL" id="BKCJ011120137">
    <property type="protein sequence ID" value="GFC89279.1"/>
    <property type="molecule type" value="Genomic_DNA"/>
</dbReference>
<gene>
    <name evidence="1" type="ORF">Tci_861249</name>
</gene>